<dbReference type="PANTHER" id="PTHR44169">
    <property type="entry name" value="NADPH-DEPENDENT 1-ACYLDIHYDROXYACETONE PHOSPHATE REDUCTASE"/>
    <property type="match status" value="1"/>
</dbReference>
<dbReference type="PRINTS" id="PR00080">
    <property type="entry name" value="SDRFAMILY"/>
</dbReference>
<evidence type="ECO:0000259" key="4">
    <source>
        <dbReference type="SMART" id="SM00822"/>
    </source>
</evidence>
<dbReference type="Gene3D" id="3.40.50.720">
    <property type="entry name" value="NAD(P)-binding Rossmann-like Domain"/>
    <property type="match status" value="1"/>
</dbReference>
<gene>
    <name evidence="5" type="ORF">EXIGLDRAFT_724038</name>
</gene>
<evidence type="ECO:0000313" key="5">
    <source>
        <dbReference type="EMBL" id="KZV87148.1"/>
    </source>
</evidence>
<dbReference type="Pfam" id="PF00106">
    <property type="entry name" value="adh_short"/>
    <property type="match status" value="1"/>
</dbReference>
<dbReference type="SUPFAM" id="SSF51735">
    <property type="entry name" value="NAD(P)-binding Rossmann-fold domains"/>
    <property type="match status" value="1"/>
</dbReference>
<name>A0A165EKF8_EXIGL</name>
<protein>
    <submittedName>
        <fullName evidence="5">NAD(P)-binding protein</fullName>
    </submittedName>
</protein>
<dbReference type="GO" id="GO:0016491">
    <property type="term" value="F:oxidoreductase activity"/>
    <property type="evidence" value="ECO:0007669"/>
    <property type="project" value="UniProtKB-KW"/>
</dbReference>
<dbReference type="GO" id="GO:0005783">
    <property type="term" value="C:endoplasmic reticulum"/>
    <property type="evidence" value="ECO:0007669"/>
    <property type="project" value="TreeGrafter"/>
</dbReference>
<keyword evidence="6" id="KW-1185">Reference proteome</keyword>
<dbReference type="InterPro" id="IPR036291">
    <property type="entry name" value="NAD(P)-bd_dom_sf"/>
</dbReference>
<dbReference type="PRINTS" id="PR00081">
    <property type="entry name" value="GDHRDH"/>
</dbReference>
<dbReference type="InterPro" id="IPR002347">
    <property type="entry name" value="SDR_fam"/>
</dbReference>
<reference evidence="5 6" key="1">
    <citation type="journal article" date="2016" name="Mol. Biol. Evol.">
        <title>Comparative Genomics of Early-Diverging Mushroom-Forming Fungi Provides Insights into the Origins of Lignocellulose Decay Capabilities.</title>
        <authorList>
            <person name="Nagy L.G."/>
            <person name="Riley R."/>
            <person name="Tritt A."/>
            <person name="Adam C."/>
            <person name="Daum C."/>
            <person name="Floudas D."/>
            <person name="Sun H."/>
            <person name="Yadav J.S."/>
            <person name="Pangilinan J."/>
            <person name="Larsson K.H."/>
            <person name="Matsuura K."/>
            <person name="Barry K."/>
            <person name="Labutti K."/>
            <person name="Kuo R."/>
            <person name="Ohm R.A."/>
            <person name="Bhattacharya S.S."/>
            <person name="Shirouzu T."/>
            <person name="Yoshinaga Y."/>
            <person name="Martin F.M."/>
            <person name="Grigoriev I.V."/>
            <person name="Hibbett D.S."/>
        </authorList>
    </citation>
    <scope>NUCLEOTIDE SEQUENCE [LARGE SCALE GENOMIC DNA]</scope>
    <source>
        <strain evidence="5 6">HHB12029</strain>
    </source>
</reference>
<sequence>MAKVAQSTVVVITGCSVGGLGAALAECFATKGCTVFATARNISKMDGLSAGIQKVELDVTNAASVSSAVNTVVQQAGKIDILVNNAGGHRVGALMDVPLEDAESVFQTNVLGVMRVTQAVVHHMAKRRAGLIINVGSLSGFLTTPWYGVYSASKAALHSYSETLDMELRHVNIKVMLLAIGMVRSNISANTAAKHGAPPPDSLYDQYRANIDARLGQGAVVMSAEDFALKTVEAALSANPPRYMSFGGQAGFANIMTWLPREWRLSLLWKWYTDKKPMV</sequence>
<organism evidence="5 6">
    <name type="scientific">Exidia glandulosa HHB12029</name>
    <dbReference type="NCBI Taxonomy" id="1314781"/>
    <lineage>
        <taxon>Eukaryota</taxon>
        <taxon>Fungi</taxon>
        <taxon>Dikarya</taxon>
        <taxon>Basidiomycota</taxon>
        <taxon>Agaricomycotina</taxon>
        <taxon>Agaricomycetes</taxon>
        <taxon>Auriculariales</taxon>
        <taxon>Exidiaceae</taxon>
        <taxon>Exidia</taxon>
    </lineage>
</organism>
<dbReference type="OrthoDB" id="2102561at2759"/>
<dbReference type="AlphaFoldDB" id="A0A165EKF8"/>
<evidence type="ECO:0000256" key="3">
    <source>
        <dbReference type="RuleBase" id="RU000363"/>
    </source>
</evidence>
<dbReference type="InterPro" id="IPR057326">
    <property type="entry name" value="KR_dom"/>
</dbReference>
<keyword evidence="2" id="KW-0560">Oxidoreductase</keyword>
<dbReference type="Proteomes" id="UP000077266">
    <property type="component" value="Unassembled WGS sequence"/>
</dbReference>
<evidence type="ECO:0000313" key="6">
    <source>
        <dbReference type="Proteomes" id="UP000077266"/>
    </source>
</evidence>
<dbReference type="PROSITE" id="PS51257">
    <property type="entry name" value="PROKAR_LIPOPROTEIN"/>
    <property type="match status" value="1"/>
</dbReference>
<dbReference type="EMBL" id="KV426134">
    <property type="protein sequence ID" value="KZV87148.1"/>
    <property type="molecule type" value="Genomic_DNA"/>
</dbReference>
<dbReference type="STRING" id="1314781.A0A165EKF8"/>
<evidence type="ECO:0000256" key="2">
    <source>
        <dbReference type="ARBA" id="ARBA00023002"/>
    </source>
</evidence>
<comment type="similarity">
    <text evidence="1 3">Belongs to the short-chain dehydrogenases/reductases (SDR) family.</text>
</comment>
<dbReference type="PANTHER" id="PTHR44169:SF6">
    <property type="entry name" value="NADPH-DEPENDENT 1-ACYLDIHYDROXYACETONE PHOSPHATE REDUCTASE"/>
    <property type="match status" value="1"/>
</dbReference>
<dbReference type="SMART" id="SM00822">
    <property type="entry name" value="PKS_KR"/>
    <property type="match status" value="1"/>
</dbReference>
<evidence type="ECO:0000256" key="1">
    <source>
        <dbReference type="ARBA" id="ARBA00006484"/>
    </source>
</evidence>
<accession>A0A165EKF8</accession>
<dbReference type="InParanoid" id="A0A165EKF8"/>
<feature type="domain" description="Ketoreductase" evidence="4">
    <location>
        <begin position="8"/>
        <end position="186"/>
    </location>
</feature>
<proteinExistence type="inferred from homology"/>
<dbReference type="CDD" id="cd05374">
    <property type="entry name" value="17beta-HSD-like_SDR_c"/>
    <property type="match status" value="1"/>
</dbReference>